<keyword evidence="8" id="KW-0812">Transmembrane</keyword>
<keyword evidence="8" id="KW-1133">Transmembrane helix</keyword>
<comment type="catalytic activity">
    <reaction evidence="1">
        <text>a 1-acyl-sn-glycero-3-phosphate + an acyl-CoA = a 1,2-diacyl-sn-glycero-3-phosphate + CoA</text>
        <dbReference type="Rhea" id="RHEA:19709"/>
        <dbReference type="ChEBI" id="CHEBI:57287"/>
        <dbReference type="ChEBI" id="CHEBI:57970"/>
        <dbReference type="ChEBI" id="CHEBI:58342"/>
        <dbReference type="ChEBI" id="CHEBI:58608"/>
        <dbReference type="EC" id="2.3.1.51"/>
    </reaction>
</comment>
<evidence type="ECO:0000259" key="9">
    <source>
        <dbReference type="SMART" id="SM00563"/>
    </source>
</evidence>
<evidence type="ECO:0000256" key="3">
    <source>
        <dbReference type="ARBA" id="ARBA00005189"/>
    </source>
</evidence>
<gene>
    <name evidence="11" type="primary">LOC107003295</name>
</gene>
<dbReference type="SUPFAM" id="SSF69593">
    <property type="entry name" value="Glycerol-3-phosphate (1)-acyltransferase"/>
    <property type="match status" value="1"/>
</dbReference>
<feature type="domain" description="Phospholipid/glycerol acyltransferase" evidence="9">
    <location>
        <begin position="100"/>
        <end position="236"/>
    </location>
</feature>
<protein>
    <recommendedName>
        <fullName evidence="5">1-acylglycerol-3-phosphate O-acyltransferase</fullName>
        <ecNumber evidence="5">2.3.1.51</ecNumber>
    </recommendedName>
</protein>
<reference evidence="11" key="2">
    <citation type="submission" date="2025-08" db="UniProtKB">
        <authorList>
            <consortium name="RefSeq"/>
        </authorList>
    </citation>
    <scope>IDENTIFICATION</scope>
</reference>
<evidence type="ECO:0000313" key="11">
    <source>
        <dbReference type="RefSeq" id="XP_027768457.1"/>
    </source>
</evidence>
<dbReference type="InterPro" id="IPR032098">
    <property type="entry name" value="Acyltransf_C"/>
</dbReference>
<feature type="transmembrane region" description="Helical" evidence="8">
    <location>
        <begin position="358"/>
        <end position="382"/>
    </location>
</feature>
<dbReference type="EC" id="2.3.1.51" evidence="5"/>
<dbReference type="GeneID" id="107003295"/>
<evidence type="ECO:0000256" key="5">
    <source>
        <dbReference type="ARBA" id="ARBA00013211"/>
    </source>
</evidence>
<dbReference type="CDD" id="cd07990">
    <property type="entry name" value="LPLAT_LCLAT1-like"/>
    <property type="match status" value="1"/>
</dbReference>
<dbReference type="SMART" id="SM00563">
    <property type="entry name" value="PlsC"/>
    <property type="match status" value="1"/>
</dbReference>
<keyword evidence="8" id="KW-0472">Membrane</keyword>
<keyword evidence="10" id="KW-1185">Reference proteome</keyword>
<keyword evidence="6" id="KW-0808">Transferase</keyword>
<dbReference type="Proteomes" id="UP000694930">
    <property type="component" value="Chromosome 11"/>
</dbReference>
<evidence type="ECO:0000256" key="6">
    <source>
        <dbReference type="ARBA" id="ARBA00022679"/>
    </source>
</evidence>
<organism evidence="10 11">
    <name type="scientific">Solanum pennellii</name>
    <name type="common">Tomato</name>
    <name type="synonym">Lycopersicon pennellii</name>
    <dbReference type="NCBI Taxonomy" id="28526"/>
    <lineage>
        <taxon>Eukaryota</taxon>
        <taxon>Viridiplantae</taxon>
        <taxon>Streptophyta</taxon>
        <taxon>Embryophyta</taxon>
        <taxon>Tracheophyta</taxon>
        <taxon>Spermatophyta</taxon>
        <taxon>Magnoliopsida</taxon>
        <taxon>eudicotyledons</taxon>
        <taxon>Gunneridae</taxon>
        <taxon>Pentapetalae</taxon>
        <taxon>asterids</taxon>
        <taxon>lamiids</taxon>
        <taxon>Solanales</taxon>
        <taxon>Solanaceae</taxon>
        <taxon>Solanoideae</taxon>
        <taxon>Solaneae</taxon>
        <taxon>Solanum</taxon>
        <taxon>Solanum subgen. Lycopersicon</taxon>
    </lineage>
</organism>
<dbReference type="InterPro" id="IPR002123">
    <property type="entry name" value="Plipid/glycerol_acylTrfase"/>
</dbReference>
<proteinExistence type="inferred from homology"/>
<feature type="transmembrane region" description="Helical" evidence="8">
    <location>
        <begin position="334"/>
        <end position="352"/>
    </location>
</feature>
<dbReference type="PANTHER" id="PTHR10983:SF51">
    <property type="entry name" value="1-ACYLGLYCEROL-3-PHOSPHATE O-ACYLTRANSFERASE"/>
    <property type="match status" value="1"/>
</dbReference>
<feature type="transmembrane region" description="Helical" evidence="8">
    <location>
        <begin position="15"/>
        <end position="48"/>
    </location>
</feature>
<keyword evidence="7" id="KW-0012">Acyltransferase</keyword>
<evidence type="ECO:0000256" key="7">
    <source>
        <dbReference type="ARBA" id="ARBA00023315"/>
    </source>
</evidence>
<dbReference type="RefSeq" id="XP_027768457.1">
    <property type="nucleotide sequence ID" value="XM_027912656.1"/>
</dbReference>
<evidence type="ECO:0000256" key="8">
    <source>
        <dbReference type="SAM" id="Phobius"/>
    </source>
</evidence>
<dbReference type="PANTHER" id="PTHR10983">
    <property type="entry name" value="1-ACYLGLYCEROL-3-PHOSPHATE ACYLTRANSFERASE-RELATED"/>
    <property type="match status" value="1"/>
</dbReference>
<evidence type="ECO:0000256" key="1">
    <source>
        <dbReference type="ARBA" id="ARBA00001141"/>
    </source>
</evidence>
<dbReference type="Pfam" id="PF16076">
    <property type="entry name" value="Acyltransf_C"/>
    <property type="match status" value="1"/>
</dbReference>
<reference evidence="10" key="1">
    <citation type="journal article" date="2014" name="Nat. Genet.">
        <title>The genome of the stress-tolerant wild tomato species Solanum pennellii.</title>
        <authorList>
            <person name="Bolger A."/>
            <person name="Scossa F."/>
            <person name="Bolger M.E."/>
            <person name="Lanz C."/>
            <person name="Maumus F."/>
            <person name="Tohge T."/>
            <person name="Quesneville H."/>
            <person name="Alseekh S."/>
            <person name="Sorensen I."/>
            <person name="Lichtenstein G."/>
            <person name="Fich E.A."/>
            <person name="Conte M."/>
            <person name="Keller H."/>
            <person name="Schneeberger K."/>
            <person name="Schwacke R."/>
            <person name="Ofner I."/>
            <person name="Vrebalov J."/>
            <person name="Xu Y."/>
            <person name="Osorio S."/>
            <person name="Aflitos S.A."/>
            <person name="Schijlen E."/>
            <person name="Jimenez-Gomez J.M."/>
            <person name="Ryngajllo M."/>
            <person name="Kimura S."/>
            <person name="Kumar R."/>
            <person name="Koenig D."/>
            <person name="Headland L.R."/>
            <person name="Maloof J.N."/>
            <person name="Sinha N."/>
            <person name="van Ham R.C."/>
            <person name="Lankhorst R.K."/>
            <person name="Mao L."/>
            <person name="Vogel A."/>
            <person name="Arsova B."/>
            <person name="Panstruga R."/>
            <person name="Fei Z."/>
            <person name="Rose J.K."/>
            <person name="Zamir D."/>
            <person name="Carrari F."/>
            <person name="Giovannoni J.J."/>
            <person name="Weigel D."/>
            <person name="Usadel B."/>
            <person name="Fernie A.R."/>
        </authorList>
    </citation>
    <scope>NUCLEOTIDE SEQUENCE [LARGE SCALE GENOMIC DNA]</scope>
    <source>
        <strain evidence="10">cv. LA0716</strain>
    </source>
</reference>
<sequence>MLILLISKQIWQSPLPLFFLLVLSSFYPALLSTLFRCFYFQVVLFILVRPFSKNIFRRINKEVAELLWLEIVWLFDWWANVKVELYTDQETYEILGKEPALIISNHRSDIDWLVGWVLAQKDLPFDIFLYGSKQRVGCLGYTIALAKKSLSYLPVLGWSMWFSSLISLERSWNKDENILKSGFRELNGFHQPFWLAVFVEGTRFTHTKLLAAQEYAVSVGKPIPRNVLIPRTKGFVASVSHLRSIIPAIYDITLAIPKDKPRPTLLRMLRGCSSVVHVRLERRLIQELPEDESGIAQWCRDVFVVKDALLDRHLATGTFGDQECQDIGRPKKSLMVVICWSCFLFLSAIKFFEWCPFSWGGVVFCAVFLVLVLVLMQILIVFSKSEKSTAPKVPPPTTLKENLLPA</sequence>
<evidence type="ECO:0000256" key="2">
    <source>
        <dbReference type="ARBA" id="ARBA00004728"/>
    </source>
</evidence>
<evidence type="ECO:0000256" key="4">
    <source>
        <dbReference type="ARBA" id="ARBA00008655"/>
    </source>
</evidence>
<comment type="pathway">
    <text evidence="3">Lipid metabolism.</text>
</comment>
<accession>A0ABM1UY89</accession>
<comment type="pathway">
    <text evidence="2">Phospholipid metabolism; CDP-diacylglycerol biosynthesis; CDP-diacylglycerol from sn-glycerol 3-phosphate: step 2/3.</text>
</comment>
<comment type="similarity">
    <text evidence="4">Belongs to the 1-acyl-sn-glycerol-3-phosphate acyltransferase family.</text>
</comment>
<evidence type="ECO:0000313" key="10">
    <source>
        <dbReference type="Proteomes" id="UP000694930"/>
    </source>
</evidence>
<name>A0ABM1UY89_SOLPN</name>
<dbReference type="Pfam" id="PF01553">
    <property type="entry name" value="Acyltransferase"/>
    <property type="match status" value="1"/>
</dbReference>